<dbReference type="Proteomes" id="UP001652660">
    <property type="component" value="Chromosome 11e"/>
</dbReference>
<keyword evidence="6" id="KW-0808">Transferase</keyword>
<dbReference type="InterPro" id="IPR001245">
    <property type="entry name" value="Ser-Thr/Tyr_kinase_cat_dom"/>
</dbReference>
<evidence type="ECO:0000259" key="4">
    <source>
        <dbReference type="PROSITE" id="PS50011"/>
    </source>
</evidence>
<evidence type="ECO:0000313" key="6">
    <source>
        <dbReference type="RefSeq" id="XP_071929176.1"/>
    </source>
</evidence>
<evidence type="ECO:0000256" key="1">
    <source>
        <dbReference type="ARBA" id="ARBA00004236"/>
    </source>
</evidence>
<keyword evidence="5" id="KW-1185">Reference proteome</keyword>
<comment type="subcellular location">
    <subcellularLocation>
        <location evidence="1">Cell membrane</location>
    </subcellularLocation>
</comment>
<evidence type="ECO:0000256" key="2">
    <source>
        <dbReference type="ARBA" id="ARBA00022475"/>
    </source>
</evidence>
<dbReference type="Pfam" id="PF07714">
    <property type="entry name" value="PK_Tyr_Ser-Thr"/>
    <property type="match status" value="1"/>
</dbReference>
<dbReference type="SUPFAM" id="SSF56112">
    <property type="entry name" value="Protein kinase-like (PK-like)"/>
    <property type="match status" value="1"/>
</dbReference>
<dbReference type="PROSITE" id="PS50011">
    <property type="entry name" value="PROTEIN_KINASE_DOM"/>
    <property type="match status" value="1"/>
</dbReference>
<evidence type="ECO:0000256" key="3">
    <source>
        <dbReference type="SAM" id="MobiDB-lite"/>
    </source>
</evidence>
<sequence>MEHQKPVIPGQPAKRGKTSNEQIKSMVAGDFESEEQKKIRNFIEQLRNLDVSFYAFRRDNFLKSPYSLVLPLPDQIVRYENMGNPVEGIDLGKVKHFSHDKMIQITSDFSENNYIRKSTFGRLFRGKIDEGSGMPPREVIVKRWDFLIPFNPTYGNYPVYYARQLEILLNPHVASHPRMAKLIGYCCDKMFALVFDVNLNLTVKDLIPRDNFTWSPRMKVARQVAETLRFFHGKQIALCNFTAPSISVDEDYNIQLFEFDRAANLASDNFPVLKTIVGGAYNYYSPEYLTLLEFRREWFFTSDVYAFGLLLLELTLAKCAVEERPVNFVEWAKIAFAKNERYDRFKMTIAVPQLLIFDLAMKCVQEDPKMRPHMDEIVMELDKLSQFKTENRGLLG</sequence>
<dbReference type="InterPro" id="IPR011009">
    <property type="entry name" value="Kinase-like_dom_sf"/>
</dbReference>
<dbReference type="RefSeq" id="XP_071929176.1">
    <property type="nucleotide sequence ID" value="XM_072073075.1"/>
</dbReference>
<dbReference type="Gene3D" id="3.30.200.20">
    <property type="entry name" value="Phosphorylase Kinase, domain 1"/>
    <property type="match status" value="1"/>
</dbReference>
<dbReference type="InterPro" id="IPR050823">
    <property type="entry name" value="Plant_Ser_Thr_Prot_Kinase"/>
</dbReference>
<dbReference type="Gene3D" id="1.10.510.10">
    <property type="entry name" value="Transferase(Phosphotransferase) domain 1"/>
    <property type="match status" value="1"/>
</dbReference>
<reference evidence="6" key="1">
    <citation type="submission" date="2025-08" db="UniProtKB">
        <authorList>
            <consortium name="RefSeq"/>
        </authorList>
    </citation>
    <scope>IDENTIFICATION</scope>
    <source>
        <tissue evidence="6">Leaves</tissue>
    </source>
</reference>
<dbReference type="PANTHER" id="PTHR45621">
    <property type="entry name" value="OS01G0588500 PROTEIN-RELATED"/>
    <property type="match status" value="1"/>
</dbReference>
<dbReference type="GeneID" id="113717717"/>
<proteinExistence type="predicted"/>
<gene>
    <name evidence="6" type="primary">LOC113717717</name>
</gene>
<evidence type="ECO:0000313" key="5">
    <source>
        <dbReference type="Proteomes" id="UP001652660"/>
    </source>
</evidence>
<keyword evidence="6" id="KW-0418">Kinase</keyword>
<feature type="domain" description="Protein kinase" evidence="4">
    <location>
        <begin position="109"/>
        <end position="384"/>
    </location>
</feature>
<keyword evidence="2" id="KW-0472">Membrane</keyword>
<organism evidence="5 6">
    <name type="scientific">Coffea arabica</name>
    <name type="common">Arabian coffee</name>
    <dbReference type="NCBI Taxonomy" id="13443"/>
    <lineage>
        <taxon>Eukaryota</taxon>
        <taxon>Viridiplantae</taxon>
        <taxon>Streptophyta</taxon>
        <taxon>Embryophyta</taxon>
        <taxon>Tracheophyta</taxon>
        <taxon>Spermatophyta</taxon>
        <taxon>Magnoliopsida</taxon>
        <taxon>eudicotyledons</taxon>
        <taxon>Gunneridae</taxon>
        <taxon>Pentapetalae</taxon>
        <taxon>asterids</taxon>
        <taxon>lamiids</taxon>
        <taxon>Gentianales</taxon>
        <taxon>Rubiaceae</taxon>
        <taxon>Ixoroideae</taxon>
        <taxon>Gardenieae complex</taxon>
        <taxon>Bertiereae - Coffeeae clade</taxon>
        <taxon>Coffeeae</taxon>
        <taxon>Coffea</taxon>
    </lineage>
</organism>
<dbReference type="GO" id="GO:0016301">
    <property type="term" value="F:kinase activity"/>
    <property type="evidence" value="ECO:0007669"/>
    <property type="project" value="UniProtKB-KW"/>
</dbReference>
<dbReference type="InterPro" id="IPR000719">
    <property type="entry name" value="Prot_kinase_dom"/>
</dbReference>
<name>A0ABM4WBK5_COFAR</name>
<feature type="region of interest" description="Disordered" evidence="3">
    <location>
        <begin position="1"/>
        <end position="22"/>
    </location>
</feature>
<protein>
    <submittedName>
        <fullName evidence="6">Probable serine/threonine-protein kinase PBL17 isoform X2</fullName>
    </submittedName>
</protein>
<keyword evidence="2" id="KW-1003">Cell membrane</keyword>
<accession>A0ABM4WBK5</accession>